<reference evidence="3" key="1">
    <citation type="submission" date="2021-06" db="EMBL/GenBank/DDBJ databases">
        <title>Comparative genomics, transcriptomics and evolutionary studies reveal genomic signatures of adaptation to plant cell wall in hemibiotrophic fungi.</title>
        <authorList>
            <consortium name="DOE Joint Genome Institute"/>
            <person name="Baroncelli R."/>
            <person name="Diaz J.F."/>
            <person name="Benocci T."/>
            <person name="Peng M."/>
            <person name="Battaglia E."/>
            <person name="Haridas S."/>
            <person name="Andreopoulos W."/>
            <person name="Labutti K."/>
            <person name="Pangilinan J."/>
            <person name="Floch G.L."/>
            <person name="Makela M.R."/>
            <person name="Henrissat B."/>
            <person name="Grigoriev I.V."/>
            <person name="Crouch J.A."/>
            <person name="De Vries R.P."/>
            <person name="Sukno S.A."/>
            <person name="Thon M.R."/>
        </authorList>
    </citation>
    <scope>NUCLEOTIDE SEQUENCE</scope>
    <source>
        <strain evidence="3">MAFF235873</strain>
    </source>
</reference>
<accession>A0AAD9M4P2</accession>
<gene>
    <name evidence="3" type="ORF">LX32DRAFT_635594</name>
</gene>
<dbReference type="EMBL" id="MU842824">
    <property type="protein sequence ID" value="KAK2033179.1"/>
    <property type="molecule type" value="Genomic_DNA"/>
</dbReference>
<comment type="caution">
    <text evidence="3">The sequence shown here is derived from an EMBL/GenBank/DDBJ whole genome shotgun (WGS) entry which is preliminary data.</text>
</comment>
<evidence type="ECO:0000313" key="3">
    <source>
        <dbReference type="EMBL" id="KAK2033179.1"/>
    </source>
</evidence>
<organism evidence="3 4">
    <name type="scientific">Colletotrichum zoysiae</name>
    <dbReference type="NCBI Taxonomy" id="1216348"/>
    <lineage>
        <taxon>Eukaryota</taxon>
        <taxon>Fungi</taxon>
        <taxon>Dikarya</taxon>
        <taxon>Ascomycota</taxon>
        <taxon>Pezizomycotina</taxon>
        <taxon>Sordariomycetes</taxon>
        <taxon>Hypocreomycetidae</taxon>
        <taxon>Glomerellales</taxon>
        <taxon>Glomerellaceae</taxon>
        <taxon>Colletotrichum</taxon>
        <taxon>Colletotrichum graminicola species complex</taxon>
    </lineage>
</organism>
<feature type="region of interest" description="Disordered" evidence="1">
    <location>
        <begin position="97"/>
        <end position="116"/>
    </location>
</feature>
<protein>
    <submittedName>
        <fullName evidence="3">Uncharacterized protein</fullName>
    </submittedName>
</protein>
<evidence type="ECO:0000313" key="4">
    <source>
        <dbReference type="Proteomes" id="UP001232148"/>
    </source>
</evidence>
<feature type="signal peptide" evidence="2">
    <location>
        <begin position="1"/>
        <end position="26"/>
    </location>
</feature>
<evidence type="ECO:0000256" key="1">
    <source>
        <dbReference type="SAM" id="MobiDB-lite"/>
    </source>
</evidence>
<name>A0AAD9M4P2_9PEZI</name>
<sequence>MVCLVGASPSLLLLLLLLSLPSKYTAYLLYLPTVRHAHPPTCSRPASGLVIPQTLDSRSQPASPTNIYTYTTYFDLRTSKPRQALGIIIDATQQMASSAGLTSQDLRPTPEKFYLD</sequence>
<dbReference type="AlphaFoldDB" id="A0AAD9M4P2"/>
<feature type="compositionally biased region" description="Polar residues" evidence="1">
    <location>
        <begin position="97"/>
        <end position="106"/>
    </location>
</feature>
<evidence type="ECO:0000256" key="2">
    <source>
        <dbReference type="SAM" id="SignalP"/>
    </source>
</evidence>
<keyword evidence="4" id="KW-1185">Reference proteome</keyword>
<dbReference type="Proteomes" id="UP001232148">
    <property type="component" value="Unassembled WGS sequence"/>
</dbReference>
<keyword evidence="2" id="KW-0732">Signal</keyword>
<proteinExistence type="predicted"/>
<feature type="chain" id="PRO_5041920631" evidence="2">
    <location>
        <begin position="27"/>
        <end position="116"/>
    </location>
</feature>